<keyword evidence="5" id="KW-1185">Reference proteome</keyword>
<dbReference type="GO" id="GO:0006633">
    <property type="term" value="P:fatty acid biosynthetic process"/>
    <property type="evidence" value="ECO:0007669"/>
    <property type="project" value="TreeGrafter"/>
</dbReference>
<sequence length="266" mass="28203">MSASRVLLPLKGRHCLITGASGGIGAAIARRFAADGALVTLTGRNESKLQNVLSQLTPYGQSSLSPHSYDVLDLTSSATTSTDGDSYQLQHATLDSIWQKTGQIDVLVNAAGVAQWQLLQKTSLEDARAMIDTNLMGAILTSKFLARQMKRRTADRDACIINISSLLAQKGVPGASVYAASKAGLLGLTRALAAELSPFRIRTNAIVPGYIETDMLASMSRDVLEKKIPLRRLGTSDEVADAAAFLAQNPYANNCILNLDGGLSAV</sequence>
<dbReference type="GO" id="GO:0016616">
    <property type="term" value="F:oxidoreductase activity, acting on the CH-OH group of donors, NAD or NADP as acceptor"/>
    <property type="evidence" value="ECO:0007669"/>
    <property type="project" value="TreeGrafter"/>
</dbReference>
<dbReference type="PRINTS" id="PR00080">
    <property type="entry name" value="SDRFAMILY"/>
</dbReference>
<comment type="similarity">
    <text evidence="1">Belongs to the short-chain dehydrogenases/reductases (SDR) family.</text>
</comment>
<dbReference type="GO" id="GO:0048038">
    <property type="term" value="F:quinone binding"/>
    <property type="evidence" value="ECO:0007669"/>
    <property type="project" value="TreeGrafter"/>
</dbReference>
<dbReference type="Pfam" id="PF13561">
    <property type="entry name" value="adh_short_C2"/>
    <property type="match status" value="1"/>
</dbReference>
<dbReference type="PANTHER" id="PTHR42760">
    <property type="entry name" value="SHORT-CHAIN DEHYDROGENASES/REDUCTASES FAMILY MEMBER"/>
    <property type="match status" value="1"/>
</dbReference>
<evidence type="ECO:0000256" key="2">
    <source>
        <dbReference type="ARBA" id="ARBA00022857"/>
    </source>
</evidence>
<dbReference type="EMBL" id="JAGSXJ010000002">
    <property type="protein sequence ID" value="KAH6695784.1"/>
    <property type="molecule type" value="Genomic_DNA"/>
</dbReference>
<reference evidence="4" key="1">
    <citation type="journal article" date="2021" name="Nat. Commun.">
        <title>Genetic determinants of endophytism in the Arabidopsis root mycobiome.</title>
        <authorList>
            <person name="Mesny F."/>
            <person name="Miyauchi S."/>
            <person name="Thiergart T."/>
            <person name="Pickel B."/>
            <person name="Atanasova L."/>
            <person name="Karlsson M."/>
            <person name="Huettel B."/>
            <person name="Barry K.W."/>
            <person name="Haridas S."/>
            <person name="Chen C."/>
            <person name="Bauer D."/>
            <person name="Andreopoulos W."/>
            <person name="Pangilinan J."/>
            <person name="LaButti K."/>
            <person name="Riley R."/>
            <person name="Lipzen A."/>
            <person name="Clum A."/>
            <person name="Drula E."/>
            <person name="Henrissat B."/>
            <person name="Kohler A."/>
            <person name="Grigoriev I.V."/>
            <person name="Martin F.M."/>
            <person name="Hacquard S."/>
        </authorList>
    </citation>
    <scope>NUCLEOTIDE SEQUENCE</scope>
    <source>
        <strain evidence="4">MPI-SDFR-AT-0117</strain>
    </source>
</reference>
<keyword evidence="3" id="KW-0560">Oxidoreductase</keyword>
<dbReference type="InterPro" id="IPR036291">
    <property type="entry name" value="NAD(P)-bd_dom_sf"/>
</dbReference>
<dbReference type="Proteomes" id="UP000770015">
    <property type="component" value="Unassembled WGS sequence"/>
</dbReference>
<name>A0A9P8VLF6_9PEZI</name>
<proteinExistence type="inferred from homology"/>
<dbReference type="Gene3D" id="3.40.50.720">
    <property type="entry name" value="NAD(P)-binding Rossmann-like Domain"/>
    <property type="match status" value="1"/>
</dbReference>
<dbReference type="InterPro" id="IPR002347">
    <property type="entry name" value="SDR_fam"/>
</dbReference>
<dbReference type="AlphaFoldDB" id="A0A9P8VLF6"/>
<protein>
    <submittedName>
        <fullName evidence="4">Gluconate 5-dehydrogenase</fullName>
    </submittedName>
</protein>
<evidence type="ECO:0000313" key="4">
    <source>
        <dbReference type="EMBL" id="KAH6695784.1"/>
    </source>
</evidence>
<dbReference type="OrthoDB" id="47007at2759"/>
<organism evidence="4 5">
    <name type="scientific">Plectosphaerella plurivora</name>
    <dbReference type="NCBI Taxonomy" id="936078"/>
    <lineage>
        <taxon>Eukaryota</taxon>
        <taxon>Fungi</taxon>
        <taxon>Dikarya</taxon>
        <taxon>Ascomycota</taxon>
        <taxon>Pezizomycotina</taxon>
        <taxon>Sordariomycetes</taxon>
        <taxon>Hypocreomycetidae</taxon>
        <taxon>Glomerellales</taxon>
        <taxon>Plectosphaerellaceae</taxon>
        <taxon>Plectosphaerella</taxon>
    </lineage>
</organism>
<dbReference type="InterPro" id="IPR020904">
    <property type="entry name" value="Sc_DH/Rdtase_CS"/>
</dbReference>
<dbReference type="SUPFAM" id="SSF51735">
    <property type="entry name" value="NAD(P)-binding Rossmann-fold domains"/>
    <property type="match status" value="1"/>
</dbReference>
<dbReference type="PRINTS" id="PR00081">
    <property type="entry name" value="GDHRDH"/>
</dbReference>
<gene>
    <name evidence="4" type="ORF">F5X68DRAFT_126857</name>
</gene>
<evidence type="ECO:0000313" key="5">
    <source>
        <dbReference type="Proteomes" id="UP000770015"/>
    </source>
</evidence>
<accession>A0A9P8VLF6</accession>
<dbReference type="PANTHER" id="PTHR42760:SF133">
    <property type="entry name" value="3-OXOACYL-[ACYL-CARRIER-PROTEIN] REDUCTASE"/>
    <property type="match status" value="1"/>
</dbReference>
<evidence type="ECO:0000256" key="3">
    <source>
        <dbReference type="ARBA" id="ARBA00023002"/>
    </source>
</evidence>
<evidence type="ECO:0000256" key="1">
    <source>
        <dbReference type="ARBA" id="ARBA00006484"/>
    </source>
</evidence>
<comment type="caution">
    <text evidence="4">The sequence shown here is derived from an EMBL/GenBank/DDBJ whole genome shotgun (WGS) entry which is preliminary data.</text>
</comment>
<keyword evidence="2" id="KW-0521">NADP</keyword>
<dbReference type="FunFam" id="3.40.50.720:FF:000173">
    <property type="entry name" value="3-oxoacyl-[acyl-carrier protein] reductase"/>
    <property type="match status" value="1"/>
</dbReference>
<dbReference type="PROSITE" id="PS00061">
    <property type="entry name" value="ADH_SHORT"/>
    <property type="match status" value="1"/>
</dbReference>